<dbReference type="AlphaFoldDB" id="A0A8H4NT79"/>
<evidence type="ECO:0000313" key="1">
    <source>
        <dbReference type="EMBL" id="KAF4443431.1"/>
    </source>
</evidence>
<gene>
    <name evidence="1" type="ORF">FACUT_1355</name>
</gene>
<proteinExistence type="predicted"/>
<comment type="caution">
    <text evidence="1">The sequence shown here is derived from an EMBL/GenBank/DDBJ whole genome shotgun (WGS) entry which is preliminary data.</text>
</comment>
<reference evidence="1 2" key="1">
    <citation type="submission" date="2020-01" db="EMBL/GenBank/DDBJ databases">
        <title>Identification and distribution of gene clusters putatively required for synthesis of sphingolipid metabolism inhibitors in phylogenetically diverse species of the filamentous fungus Fusarium.</title>
        <authorList>
            <person name="Kim H.-S."/>
            <person name="Busman M."/>
            <person name="Brown D.W."/>
            <person name="Divon H."/>
            <person name="Uhlig S."/>
            <person name="Proctor R.H."/>
        </authorList>
    </citation>
    <scope>NUCLEOTIDE SEQUENCE [LARGE SCALE GENOMIC DNA]</scope>
    <source>
        <strain evidence="1 2">NRRL 13308</strain>
    </source>
</reference>
<dbReference type="Proteomes" id="UP000536711">
    <property type="component" value="Unassembled WGS sequence"/>
</dbReference>
<sequence length="135" mass="14761">MAMLEEKCLQAFVETAAEPICHLLKGPSAKAAADLPGQPPSVQRAATAEALAVELRRQAGKDHHVWYKRLSTWVRENATMAVSEARSDRGPEFPALALPLPPGTQSNLALYYLHSILVDKSTGRQISQSLTWISK</sequence>
<protein>
    <submittedName>
        <fullName evidence="1">Uncharacterized protein</fullName>
    </submittedName>
</protein>
<accession>A0A8H4NT79</accession>
<dbReference type="EMBL" id="JAADJF010000030">
    <property type="protein sequence ID" value="KAF4443431.1"/>
    <property type="molecule type" value="Genomic_DNA"/>
</dbReference>
<dbReference type="OrthoDB" id="5106291at2759"/>
<evidence type="ECO:0000313" key="2">
    <source>
        <dbReference type="Proteomes" id="UP000536711"/>
    </source>
</evidence>
<organism evidence="1 2">
    <name type="scientific">Fusarium acutatum</name>
    <dbReference type="NCBI Taxonomy" id="78861"/>
    <lineage>
        <taxon>Eukaryota</taxon>
        <taxon>Fungi</taxon>
        <taxon>Dikarya</taxon>
        <taxon>Ascomycota</taxon>
        <taxon>Pezizomycotina</taxon>
        <taxon>Sordariomycetes</taxon>
        <taxon>Hypocreomycetidae</taxon>
        <taxon>Hypocreales</taxon>
        <taxon>Nectriaceae</taxon>
        <taxon>Fusarium</taxon>
        <taxon>Fusarium fujikuroi species complex</taxon>
    </lineage>
</organism>
<name>A0A8H4NT79_9HYPO</name>
<keyword evidence="2" id="KW-1185">Reference proteome</keyword>